<protein>
    <submittedName>
        <fullName evidence="1">Uncharacterized protein</fullName>
    </submittedName>
</protein>
<organism evidence="1">
    <name type="scientific">Cupriavidus taiwanensis</name>
    <dbReference type="NCBI Taxonomy" id="164546"/>
    <lineage>
        <taxon>Bacteria</taxon>
        <taxon>Pseudomonadati</taxon>
        <taxon>Pseudomonadota</taxon>
        <taxon>Betaproteobacteria</taxon>
        <taxon>Burkholderiales</taxon>
        <taxon>Burkholderiaceae</taxon>
        <taxon>Cupriavidus</taxon>
    </lineage>
</organism>
<dbReference type="EMBL" id="OFSN01000015">
    <property type="protein sequence ID" value="SOY65974.1"/>
    <property type="molecule type" value="Genomic_DNA"/>
</dbReference>
<gene>
    <name evidence="1" type="ORF">CBM2586_B10569</name>
</gene>
<dbReference type="Proteomes" id="UP000257016">
    <property type="component" value="Unassembled WGS sequence"/>
</dbReference>
<name>A0A375CAD3_9BURK</name>
<accession>A0A375CAD3</accession>
<reference evidence="1" key="1">
    <citation type="submission" date="2018-01" db="EMBL/GenBank/DDBJ databases">
        <authorList>
            <person name="Clerissi C."/>
        </authorList>
    </citation>
    <scope>NUCLEOTIDE SEQUENCE</scope>
    <source>
        <strain evidence="1">Cupriavidus taiwanensis LMG 19430</strain>
    </source>
</reference>
<evidence type="ECO:0000313" key="1">
    <source>
        <dbReference type="EMBL" id="SOY65974.1"/>
    </source>
</evidence>
<proteinExistence type="predicted"/>
<dbReference type="AlphaFoldDB" id="A0A375CAD3"/>
<comment type="caution">
    <text evidence="1">The sequence shown here is derived from an EMBL/GenBank/DDBJ whole genome shotgun (WGS) entry which is preliminary data.</text>
</comment>
<sequence>MYSKPQSLSRRNRYTSDRIARGVLASREDLMAGRMVADGGQPERVVHGSPAISYQ</sequence>